<keyword evidence="6" id="KW-0812">Transmembrane</keyword>
<dbReference type="RefSeq" id="WP_089109878.1">
    <property type="nucleotide sequence ID" value="NZ_BCMF01000011.1"/>
</dbReference>
<dbReference type="Gene3D" id="2.60.40.4300">
    <property type="match status" value="2"/>
</dbReference>
<evidence type="ECO:0000256" key="6">
    <source>
        <dbReference type="SAM" id="Phobius"/>
    </source>
</evidence>
<reference evidence="8 9" key="1">
    <citation type="submission" date="2015-11" db="EMBL/GenBank/DDBJ databases">
        <title>Draft genome sequences of new species of the genus Lactobacillus isolated from orchardgrass silage.</title>
        <authorList>
            <person name="Tohno M."/>
            <person name="Tanizawa Y."/>
            <person name="Arita M."/>
        </authorList>
    </citation>
    <scope>NUCLEOTIDE SEQUENCE [LARGE SCALE GENOMIC DNA]</scope>
    <source>
        <strain evidence="8 9">IWT30</strain>
    </source>
</reference>
<keyword evidence="4" id="KW-0572">Peptidoglycan-anchor</keyword>
<feature type="region of interest" description="Disordered" evidence="5">
    <location>
        <begin position="1859"/>
        <end position="1973"/>
    </location>
</feature>
<gene>
    <name evidence="8" type="ORF">IWT30_02076</name>
</gene>
<evidence type="ECO:0000256" key="4">
    <source>
        <dbReference type="ARBA" id="ARBA00023088"/>
    </source>
</evidence>
<sequence precursor="true">MVGKNNHIRTIKSNLKEHYKAYKAGRRWIYASLASLAVGAGLLLGSTTAYADSVTDSASQPAEAPSSQTTAATVQKAAVVPLKTSQGTNNDNADGAVKAADQSQAAVDGASKTAEDSAVNTQQATAQPTQQANNSTAQTSEKKVLVDPTEDQLNAAKASAEQVYATTHQAQEIDAVAGEPASTTTGLTISESAIGTDTHAQSPLIITINANAKAGDIYKVTIPADNQLYTFDSVDSLGAEAGTTTTTLGTDGSHIITDTFATDTASTQRIKLNLTSPFLAPARMADVGKTVIKNVTFTVNDKPQTGVSFTQTVKPTTKLSTITMLHPDPSTVEQLLPNQNYIFGVSVNESDGIPYDDSLGTTNRASKVDNYGGTKIIIPVPTGFNLDNDSTAKMNAFTDGTTITQPGGKGTDVIINAPAGAGGQVGNNGILNSPEYQIVGAFDVSQTTTAQALTASGDVTFSQIINGDSTNNTITDSADPWKVTILPNNGGTNVGQSDVSPIAKGNSSGNSSQLVLDNIPSDDPENLNSFGFEFNSAANATDTQITIKVPDGLDATSIQTPAQGITPSAYLPDTSSYKYTLTLANGETETGTVAAGTKVTSADGSAIRTAVFEPNAIAAGSFAEASDDASGFSVKGHLATNYDDNTTAVKYNDKLTSSINISFKAGDEHYERKASVDQTAVEALAIGDAYLVTRTNHQTPGNSSAGTLQIRYDDFGQGQNTNSVDEPTFYFVLPKATTVASVNSLGSMNDDPIHDSRYTPDPTGAQLTQVTGAKVSEFTADNGQTVVKIDYSGTGKIVDFSQVTGYWGAVTLANNPDALPGDYPYYVYISSSKTKLVNSTKPIDSSFVQNDPNACLMRGEAGTGTWNISTASSFFNTSFAQGNTDATPVNPESGKNSVGTSDDKKTADMTFYDTIVYTSPATDAQDHNAIAVINLPTVGDSKGSQYTFDLKGPITMPTNFATANGDGTALNSTVLYSTTAQTFNTADTSPSTTGYVTADQIPNGDWSKIRSIMIQVSGIKPNTSTGRIAIAGKVADQTVDGKTITFNDMAGNTGYLQTAFYGDGSKVVVSSTDALIKIVGTSTVKARYHYVDAEGHDQYVEIPDLTQTVNDNVDTLKDYPKTKSEFNATDTALIPKGYQLETGTDNTVTRTIIDSGKKDGLAALGQVAHYYDDGDYVQYDLIGDSSLTVTYVDNDNKNQPVGAPFEVDGVTNQKGTYDVKVPDNYELAKGQADKLTYTITPDDTDNLTVNLVHKHTTDLPKGFNSTTTRKITVNNVDGTQTVINQDVTWTTDTDLVTHTTTYTPSGDYPDYVTPEVKGYTPSNIDTPAITNKATVEAPANPADVVINYTANKNSLTVTYVDNDNKNQPVGNPVEVDGVTNQKGTYDVKVPDNYELAPGQKDKSNYTITPDDTDNLTVNLVHKHDTKLPDGFSGTTTRTIIINGVDGTQKVTHQNVSWTANTDLVTQVTTYTPSGNYPNYVTPNVEGYTPTSANTPAVTPTVLKTMPTNPADVVINYTANKNSLTVTYVDNDNKNQPVGNPVEVDGVTNQKGTYDVKVPDNYELAKGQADKLTYTITPDDTDNLTVNLVHKHTTNLPDGFTGTTTRTITYTGLPAGNPNPVSQPLNWTADTDEVTHVTTYTPIGNYPQVISPSIPGYTPKEASVPAGIDQATTTRPVNSSITVTYSANNADLTVTYVDTDANNKVVGTPKTLTGKTNETGNYQVVIPDHYVLAAGQDDKVPYTFKAGNDTSDNLTIKLAHKLDRTTTISTRTIHYAVDDPSYTGTVPAPKVETITWQVVTDEVTSDSVATPDSAYDEVPSPTLPGYTVNPSQVGQQTVGKVATRDVPMYNEDVVVTYTPIAKPDGGGTPGTPTNIQKVPTPPENVPTDNTTTPGKVVTKTPEPGEAVTKTNQNQSNGGSGTSVETGENAGRAETLSETTTGASSHSANANSTTTVLDNQVNPSTTNQQQLPQTNEQNQATVGFGLLGMLTSLLGAAGLKRRKRNDE</sequence>
<evidence type="ECO:0000313" key="9">
    <source>
        <dbReference type="Proteomes" id="UP000198374"/>
    </source>
</evidence>
<dbReference type="OrthoDB" id="3237761at2"/>
<keyword evidence="3" id="KW-0732">Signal</keyword>
<feature type="transmembrane region" description="Helical" evidence="6">
    <location>
        <begin position="1978"/>
        <end position="1997"/>
    </location>
</feature>
<feature type="compositionally biased region" description="Low complexity" evidence="5">
    <location>
        <begin position="1889"/>
        <end position="1900"/>
    </location>
</feature>
<dbReference type="InterPro" id="IPR041495">
    <property type="entry name" value="Mub_B2"/>
</dbReference>
<evidence type="ECO:0000259" key="7">
    <source>
        <dbReference type="PROSITE" id="PS50847"/>
    </source>
</evidence>
<evidence type="ECO:0000256" key="1">
    <source>
        <dbReference type="ARBA" id="ARBA00022512"/>
    </source>
</evidence>
<evidence type="ECO:0000313" key="8">
    <source>
        <dbReference type="EMBL" id="GAX00096.1"/>
    </source>
</evidence>
<dbReference type="Gene3D" id="3.10.20.320">
    <property type="entry name" value="Putative peptidoglycan bound protein (lpxtg motif)"/>
    <property type="match status" value="4"/>
</dbReference>
<feature type="region of interest" description="Disordered" evidence="5">
    <location>
        <begin position="1804"/>
        <end position="1830"/>
    </location>
</feature>
<comment type="caution">
    <text evidence="8">The sequence shown here is derived from an EMBL/GenBank/DDBJ whole genome shotgun (WGS) entry which is preliminary data.</text>
</comment>
<accession>A0A1Z5IEH3</accession>
<dbReference type="Proteomes" id="UP000198374">
    <property type="component" value="Unassembled WGS sequence"/>
</dbReference>
<dbReference type="NCBIfam" id="TIGR01167">
    <property type="entry name" value="LPXTG_anchor"/>
    <property type="match status" value="1"/>
</dbReference>
<evidence type="ECO:0000256" key="3">
    <source>
        <dbReference type="ARBA" id="ARBA00022729"/>
    </source>
</evidence>
<dbReference type="Pfam" id="PF00746">
    <property type="entry name" value="Gram_pos_anchor"/>
    <property type="match status" value="1"/>
</dbReference>
<dbReference type="EMBL" id="BCMF01000011">
    <property type="protein sequence ID" value="GAX00096.1"/>
    <property type="molecule type" value="Genomic_DNA"/>
</dbReference>
<dbReference type="NCBIfam" id="TIGR03715">
    <property type="entry name" value="KxYKxGKxW"/>
    <property type="match status" value="1"/>
</dbReference>
<feature type="compositionally biased region" description="Polar residues" evidence="5">
    <location>
        <begin position="83"/>
        <end position="92"/>
    </location>
</feature>
<dbReference type="InterPro" id="IPR022263">
    <property type="entry name" value="KxYKxGKxW"/>
</dbReference>
<keyword evidence="2" id="KW-0964">Secreted</keyword>
<protein>
    <submittedName>
        <fullName evidence="8">Gram positive anchor domain protein</fullName>
    </submittedName>
</protein>
<name>A0A1Z5IEH3_9LACO</name>
<keyword evidence="9" id="KW-1185">Reference proteome</keyword>
<feature type="compositionally biased region" description="Low complexity" evidence="5">
    <location>
        <begin position="1937"/>
        <end position="1953"/>
    </location>
</feature>
<keyword evidence="6" id="KW-1133">Transmembrane helix</keyword>
<evidence type="ECO:0000256" key="2">
    <source>
        <dbReference type="ARBA" id="ARBA00022525"/>
    </source>
</evidence>
<feature type="compositionally biased region" description="Polar residues" evidence="5">
    <location>
        <begin position="1907"/>
        <end position="1924"/>
    </location>
</feature>
<keyword evidence="6" id="KW-0472">Membrane</keyword>
<feature type="domain" description="Gram-positive cocci surface proteins LPxTG" evidence="7">
    <location>
        <begin position="1969"/>
        <end position="2005"/>
    </location>
</feature>
<dbReference type="Pfam" id="PF19258">
    <property type="entry name" value="KxYKxGKxW_sig"/>
    <property type="match status" value="1"/>
</dbReference>
<proteinExistence type="predicted"/>
<dbReference type="InterPro" id="IPR019931">
    <property type="entry name" value="LPXTG_anchor"/>
</dbReference>
<dbReference type="PROSITE" id="PS50847">
    <property type="entry name" value="GRAM_POS_ANCHORING"/>
    <property type="match status" value="1"/>
</dbReference>
<keyword evidence="1" id="KW-0134">Cell wall</keyword>
<feature type="region of interest" description="Disordered" evidence="5">
    <location>
        <begin position="83"/>
        <end position="146"/>
    </location>
</feature>
<evidence type="ECO:0000256" key="5">
    <source>
        <dbReference type="SAM" id="MobiDB-lite"/>
    </source>
</evidence>
<feature type="compositionally biased region" description="Low complexity" evidence="5">
    <location>
        <begin position="1963"/>
        <end position="1973"/>
    </location>
</feature>
<feature type="compositionally biased region" description="Low complexity" evidence="5">
    <location>
        <begin position="118"/>
        <end position="139"/>
    </location>
</feature>
<dbReference type="Pfam" id="PF17966">
    <property type="entry name" value="Muc_B2"/>
    <property type="match status" value="2"/>
</dbReference>
<feature type="region of interest" description="Disordered" evidence="5">
    <location>
        <begin position="882"/>
        <end position="901"/>
    </location>
</feature>
<organism evidence="8 9">
    <name type="scientific">Secundilactobacillus mixtipabuli</name>
    <dbReference type="NCBI Taxonomy" id="1435342"/>
    <lineage>
        <taxon>Bacteria</taxon>
        <taxon>Bacillati</taxon>
        <taxon>Bacillota</taxon>
        <taxon>Bacilli</taxon>
        <taxon>Lactobacillales</taxon>
        <taxon>Lactobacillaceae</taxon>
        <taxon>Secundilactobacillus</taxon>
    </lineage>
</organism>